<name>A0ABU7S445_9ACTN</name>
<gene>
    <name evidence="1" type="ORF">V1633_34180</name>
</gene>
<keyword evidence="2" id="KW-1185">Reference proteome</keyword>
<proteinExistence type="predicted"/>
<dbReference type="Proteomes" id="UP001332243">
    <property type="component" value="Unassembled WGS sequence"/>
</dbReference>
<dbReference type="EMBL" id="JAZGQK010000038">
    <property type="protein sequence ID" value="MEE6263537.1"/>
    <property type="molecule type" value="Genomic_DNA"/>
</dbReference>
<evidence type="ECO:0000313" key="2">
    <source>
        <dbReference type="Proteomes" id="UP001332243"/>
    </source>
</evidence>
<dbReference type="RefSeq" id="WP_331218431.1">
    <property type="nucleotide sequence ID" value="NZ_JAZGQK010000038.1"/>
</dbReference>
<organism evidence="1 2">
    <name type="scientific">Plantactinospora sonchi</name>
    <dbReference type="NCBI Taxonomy" id="1544735"/>
    <lineage>
        <taxon>Bacteria</taxon>
        <taxon>Bacillati</taxon>
        <taxon>Actinomycetota</taxon>
        <taxon>Actinomycetes</taxon>
        <taxon>Micromonosporales</taxon>
        <taxon>Micromonosporaceae</taxon>
        <taxon>Plantactinospora</taxon>
    </lineage>
</organism>
<dbReference type="NCBIfam" id="NF033521">
    <property type="entry name" value="lasso_leader_L3"/>
    <property type="match status" value="1"/>
</dbReference>
<accession>A0ABU7S445</accession>
<protein>
    <submittedName>
        <fullName evidence="1">Lasso RiPP family leader peptide-containing protein</fullName>
    </submittedName>
</protein>
<comment type="caution">
    <text evidence="1">The sequence shown here is derived from an EMBL/GenBank/DDBJ whole genome shotgun (WGS) entry which is preliminary data.</text>
</comment>
<sequence length="41" mass="4761">MNEQFLTYVRPVLTEVGGFTELTRITNRGGYIDSPWGGWWL</sequence>
<reference evidence="1 2" key="1">
    <citation type="submission" date="2024-01" db="EMBL/GenBank/DDBJ databases">
        <title>Genome insights into Plantactinospora sonchi sp. nov.</title>
        <authorList>
            <person name="Wang L."/>
        </authorList>
    </citation>
    <scope>NUCLEOTIDE SEQUENCE [LARGE SCALE GENOMIC DNA]</scope>
    <source>
        <strain evidence="1 2">NEAU-QY2</strain>
    </source>
</reference>
<evidence type="ECO:0000313" key="1">
    <source>
        <dbReference type="EMBL" id="MEE6263537.1"/>
    </source>
</evidence>